<dbReference type="InParanoid" id="A0A1D3CR92"/>
<feature type="zinc finger region" description="C3H1-type" evidence="4">
    <location>
        <begin position="100"/>
        <end position="126"/>
    </location>
</feature>
<dbReference type="GO" id="GO:0008270">
    <property type="term" value="F:zinc ion binding"/>
    <property type="evidence" value="ECO:0007669"/>
    <property type="project" value="UniProtKB-KW"/>
</dbReference>
<feature type="compositionally biased region" description="Low complexity" evidence="5">
    <location>
        <begin position="247"/>
        <end position="257"/>
    </location>
</feature>
<keyword evidence="3 4" id="KW-0862">Zinc</keyword>
<dbReference type="InterPro" id="IPR000571">
    <property type="entry name" value="Znf_CCCH"/>
</dbReference>
<dbReference type="SUPFAM" id="SSF90229">
    <property type="entry name" value="CCCH zinc finger"/>
    <property type="match status" value="1"/>
</dbReference>
<name>A0A1D3CR92_9EIME</name>
<keyword evidence="8" id="KW-1185">Reference proteome</keyword>
<evidence type="ECO:0000256" key="4">
    <source>
        <dbReference type="PROSITE-ProRule" id="PRU00723"/>
    </source>
</evidence>
<accession>A0A1D3CR92</accession>
<feature type="region of interest" description="Disordered" evidence="5">
    <location>
        <begin position="237"/>
        <end position="257"/>
    </location>
</feature>
<feature type="region of interest" description="Disordered" evidence="5">
    <location>
        <begin position="1"/>
        <end position="49"/>
    </location>
</feature>
<dbReference type="Proteomes" id="UP000095192">
    <property type="component" value="Unassembled WGS sequence"/>
</dbReference>
<dbReference type="AlphaFoldDB" id="A0A1D3CR92"/>
<dbReference type="VEuPathDB" id="ToxoDB:LOC34621929"/>
<protein>
    <recommendedName>
        <fullName evidence="6">C3H1-type domain-containing protein</fullName>
    </recommendedName>
</protein>
<feature type="compositionally biased region" description="Basic residues" evidence="5">
    <location>
        <begin position="280"/>
        <end position="295"/>
    </location>
</feature>
<dbReference type="EMBL" id="JROU02002252">
    <property type="protein sequence ID" value="OEH73692.1"/>
    <property type="molecule type" value="Genomic_DNA"/>
</dbReference>
<proteinExistence type="predicted"/>
<dbReference type="InterPro" id="IPR036855">
    <property type="entry name" value="Znf_CCCH_sf"/>
</dbReference>
<gene>
    <name evidence="7" type="ORF">cyc_05599</name>
</gene>
<reference evidence="7 8" key="1">
    <citation type="journal article" date="2016" name="BMC Genomics">
        <title>Comparative genomics reveals Cyclospora cayetanensis possesses coccidia-like metabolism and invasion components but unique surface antigens.</title>
        <authorList>
            <person name="Liu S."/>
            <person name="Wang L."/>
            <person name="Zheng H."/>
            <person name="Xu Z."/>
            <person name="Roellig D.M."/>
            <person name="Li N."/>
            <person name="Frace M.A."/>
            <person name="Tang K."/>
            <person name="Arrowood M.J."/>
            <person name="Moss D.M."/>
            <person name="Zhang L."/>
            <person name="Feng Y."/>
            <person name="Xiao L."/>
        </authorList>
    </citation>
    <scope>NUCLEOTIDE SEQUENCE [LARGE SCALE GENOMIC DNA]</scope>
    <source>
        <strain evidence="7 8">CHN_HEN01</strain>
    </source>
</reference>
<feature type="region of interest" description="Disordered" evidence="5">
    <location>
        <begin position="277"/>
        <end position="327"/>
    </location>
</feature>
<organism evidence="7 8">
    <name type="scientific">Cyclospora cayetanensis</name>
    <dbReference type="NCBI Taxonomy" id="88456"/>
    <lineage>
        <taxon>Eukaryota</taxon>
        <taxon>Sar</taxon>
        <taxon>Alveolata</taxon>
        <taxon>Apicomplexa</taxon>
        <taxon>Conoidasida</taxon>
        <taxon>Coccidia</taxon>
        <taxon>Eucoccidiorida</taxon>
        <taxon>Eimeriorina</taxon>
        <taxon>Eimeriidae</taxon>
        <taxon>Cyclospora</taxon>
    </lineage>
</organism>
<dbReference type="PROSITE" id="PS50103">
    <property type="entry name" value="ZF_C3H1"/>
    <property type="match status" value="1"/>
</dbReference>
<evidence type="ECO:0000256" key="2">
    <source>
        <dbReference type="ARBA" id="ARBA00022771"/>
    </source>
</evidence>
<evidence type="ECO:0000256" key="1">
    <source>
        <dbReference type="ARBA" id="ARBA00022723"/>
    </source>
</evidence>
<feature type="region of interest" description="Disordered" evidence="5">
    <location>
        <begin position="202"/>
        <end position="225"/>
    </location>
</feature>
<feature type="region of interest" description="Disordered" evidence="5">
    <location>
        <begin position="145"/>
        <end position="172"/>
    </location>
</feature>
<feature type="domain" description="C3H1-type" evidence="6">
    <location>
        <begin position="100"/>
        <end position="126"/>
    </location>
</feature>
<evidence type="ECO:0000313" key="7">
    <source>
        <dbReference type="EMBL" id="OEH73692.1"/>
    </source>
</evidence>
<keyword evidence="2 4" id="KW-0863">Zinc-finger</keyword>
<comment type="caution">
    <text evidence="7">The sequence shown here is derived from an EMBL/GenBank/DDBJ whole genome shotgun (WGS) entry which is preliminary data.</text>
</comment>
<sequence>MELTTSHVPPKESGAFKDARKELSSQRRLAQAEEKTKSTPQRKPMGVGKGGVRLPWDRFFRENASTRSATLLTELRSLDTLPDTIRQGGHISAVLLHLCCPTELCQLSLAGSCPYGEVCRHAHGVEELRPKTQLGRRNIALFLGSQSQGTASKETTTGTEEEEGAVNGASLEGQRQTAYVAANSENQAELGRLLYISDQSRNLSRGKKTGDSGETCPDSARERSTVKHATVLRQKVNISTSQEESPEAAPEQRAVQQQQLLEDQKLEGDAMINGVATSASHHRKKTGGLRKCPKQQHHEEKQHQQDASIQQDQEQGSTSFQQSELSSQQQVLQHASAHIWRDIHLSLQMLEASSSRSCFGVPCGPPLSRSRGPQKLSGDTCFGTPGSLTPVWCLQNSPAQSVDDIGPTDYPSWPLGPPVHQPFPCATSRYGPPLGVPLLPKPPHNPGDSYKPAHCFAQCSVEPGKAIQGPQTLIPLSSRPLHYDNGILTVHPHQHHGHCQHSPCMCHCTAAHDSGEPFSGMSVHPLARPVLVTSAGGVGLGSVLGSPSICLLHSPSGCPTLRSNTAGDHCWHNGLSGPFFGGGAERIFFWMQQVPLRDLERATCVEKYED</sequence>
<keyword evidence="1 4" id="KW-0479">Metal-binding</keyword>
<feature type="compositionally biased region" description="Basic and acidic residues" evidence="5">
    <location>
        <begin position="14"/>
        <end position="37"/>
    </location>
</feature>
<evidence type="ECO:0000259" key="6">
    <source>
        <dbReference type="PROSITE" id="PS50103"/>
    </source>
</evidence>
<dbReference type="Gene3D" id="4.10.1000.10">
    <property type="entry name" value="Zinc finger, CCCH-type"/>
    <property type="match status" value="1"/>
</dbReference>
<evidence type="ECO:0000313" key="8">
    <source>
        <dbReference type="Proteomes" id="UP000095192"/>
    </source>
</evidence>
<feature type="compositionally biased region" description="Low complexity" evidence="5">
    <location>
        <begin position="305"/>
        <end position="327"/>
    </location>
</feature>
<dbReference type="VEuPathDB" id="ToxoDB:cyc_05599"/>
<evidence type="ECO:0000256" key="5">
    <source>
        <dbReference type="SAM" id="MobiDB-lite"/>
    </source>
</evidence>
<evidence type="ECO:0000256" key="3">
    <source>
        <dbReference type="ARBA" id="ARBA00022833"/>
    </source>
</evidence>